<comment type="caution">
    <text evidence="3">The sequence shown here is derived from an EMBL/GenBank/DDBJ whole genome shotgun (WGS) entry which is preliminary data.</text>
</comment>
<proteinExistence type="predicted"/>
<feature type="signal peptide" evidence="2">
    <location>
        <begin position="1"/>
        <end position="21"/>
    </location>
</feature>
<gene>
    <name evidence="3" type="ORF">OEA41_008401</name>
</gene>
<protein>
    <submittedName>
        <fullName evidence="3">Uncharacterized protein</fullName>
    </submittedName>
</protein>
<keyword evidence="2" id="KW-0732">Signal</keyword>
<name>A0AAE0DNT9_9LECA</name>
<evidence type="ECO:0000256" key="2">
    <source>
        <dbReference type="SAM" id="SignalP"/>
    </source>
</evidence>
<sequence>MKINPLAIQTLIALTPLLATCLPIHPSSLAIRQGSTNNYAPAVAPLGNQPGDAGDSNPDLGEVSEDEEGNPPVDDTVGGAQPGNVTDGWDDATGQGWADMMASIWANPQFGSGGDGGLRVRGLMGWVKRAVVGG</sequence>
<organism evidence="3 4">
    <name type="scientific">Lepraria neglecta</name>
    <dbReference type="NCBI Taxonomy" id="209136"/>
    <lineage>
        <taxon>Eukaryota</taxon>
        <taxon>Fungi</taxon>
        <taxon>Dikarya</taxon>
        <taxon>Ascomycota</taxon>
        <taxon>Pezizomycotina</taxon>
        <taxon>Lecanoromycetes</taxon>
        <taxon>OSLEUM clade</taxon>
        <taxon>Lecanoromycetidae</taxon>
        <taxon>Lecanorales</taxon>
        <taxon>Lecanorineae</taxon>
        <taxon>Stereocaulaceae</taxon>
        <taxon>Lepraria</taxon>
    </lineage>
</organism>
<accession>A0AAE0DNT9</accession>
<feature type="region of interest" description="Disordered" evidence="1">
    <location>
        <begin position="39"/>
        <end position="93"/>
    </location>
</feature>
<evidence type="ECO:0000256" key="1">
    <source>
        <dbReference type="SAM" id="MobiDB-lite"/>
    </source>
</evidence>
<feature type="chain" id="PRO_5041985066" evidence="2">
    <location>
        <begin position="22"/>
        <end position="134"/>
    </location>
</feature>
<dbReference type="Proteomes" id="UP001276659">
    <property type="component" value="Unassembled WGS sequence"/>
</dbReference>
<dbReference type="AlphaFoldDB" id="A0AAE0DNT9"/>
<evidence type="ECO:0000313" key="3">
    <source>
        <dbReference type="EMBL" id="KAK3177073.1"/>
    </source>
</evidence>
<keyword evidence="4" id="KW-1185">Reference proteome</keyword>
<reference evidence="3" key="1">
    <citation type="submission" date="2022-11" db="EMBL/GenBank/DDBJ databases">
        <title>Chromosomal genome sequence assembly and mating type (MAT) locus characterization of the leprose asexual lichenized fungus Lepraria neglecta (Nyl.) Erichsen.</title>
        <authorList>
            <person name="Allen J.L."/>
            <person name="Pfeffer B."/>
        </authorList>
    </citation>
    <scope>NUCLEOTIDE SEQUENCE</scope>
    <source>
        <strain evidence="3">Allen 5258</strain>
    </source>
</reference>
<dbReference type="EMBL" id="JASNWA010000004">
    <property type="protein sequence ID" value="KAK3177073.1"/>
    <property type="molecule type" value="Genomic_DNA"/>
</dbReference>
<evidence type="ECO:0000313" key="4">
    <source>
        <dbReference type="Proteomes" id="UP001276659"/>
    </source>
</evidence>